<protein>
    <recommendedName>
        <fullName evidence="1">UPF0398 protein FD12_GL000356</fullName>
    </recommendedName>
</protein>
<reference evidence="2 3" key="1">
    <citation type="journal article" date="2015" name="Genome Announc.">
        <title>Expanding the biotechnology potential of lactobacilli through comparative genomics of 213 strains and associated genera.</title>
        <authorList>
            <person name="Sun Z."/>
            <person name="Harris H.M."/>
            <person name="McCann A."/>
            <person name="Guo C."/>
            <person name="Argimon S."/>
            <person name="Zhang W."/>
            <person name="Yang X."/>
            <person name="Jeffery I.B."/>
            <person name="Cooney J.C."/>
            <person name="Kagawa T.F."/>
            <person name="Liu W."/>
            <person name="Song Y."/>
            <person name="Salvetti E."/>
            <person name="Wrobel A."/>
            <person name="Rasinkangas P."/>
            <person name="Parkhill J."/>
            <person name="Rea M.C."/>
            <person name="O'Sullivan O."/>
            <person name="Ritari J."/>
            <person name="Douillard F.P."/>
            <person name="Paul Ross R."/>
            <person name="Yang R."/>
            <person name="Briner A.E."/>
            <person name="Felis G.E."/>
            <person name="de Vos W.M."/>
            <person name="Barrangou R."/>
            <person name="Klaenhammer T.R."/>
            <person name="Caufield P.W."/>
            <person name="Cui Y."/>
            <person name="Zhang H."/>
            <person name="O'Toole P.W."/>
        </authorList>
    </citation>
    <scope>NUCLEOTIDE SEQUENCE [LARGE SCALE GENOMIC DNA]</scope>
    <source>
        <strain evidence="2 3">DSM 19907</strain>
    </source>
</reference>
<dbReference type="HAMAP" id="MF_01575">
    <property type="entry name" value="UPF0398"/>
    <property type="match status" value="1"/>
</dbReference>
<accession>A0ABR5PBC9</accession>
<comment type="caution">
    <text evidence="2">The sequence shown here is derived from an EMBL/GenBank/DDBJ whole genome shotgun (WGS) entry which is preliminary data.</text>
</comment>
<dbReference type="NCBIfam" id="NF010181">
    <property type="entry name" value="PRK13660.1"/>
    <property type="match status" value="1"/>
</dbReference>
<evidence type="ECO:0000313" key="3">
    <source>
        <dbReference type="Proteomes" id="UP000051977"/>
    </source>
</evidence>
<dbReference type="Gene3D" id="3.40.50.450">
    <property type="match status" value="1"/>
</dbReference>
<sequence length="209" mass="24200">MLLYQEWVLMKIFYCKGDTLSRLWITGYRSYELGIFKDDDPKLKVIDSVLKTELVQAIIDGTDWVISGGQLGVEQWALRVGTDLKKDYPGEFQTAMMLPFLEFGSNWNAANQEKFAKIKSLVDFSAEVSQKPYTSPEQLRNYQEFMLTHTDQAILIYDLDNPGKTQYDFDKIKKFAENHPYPYKLITFDDLQAAADEYQENLNNGSQDN</sequence>
<name>A0ABR5PBC9_9LACO</name>
<evidence type="ECO:0000313" key="2">
    <source>
        <dbReference type="EMBL" id="KRL15884.1"/>
    </source>
</evidence>
<keyword evidence="3" id="KW-1185">Reference proteome</keyword>
<gene>
    <name evidence="2" type="ORF">FD12_GL000356</name>
</gene>
<dbReference type="InterPro" id="IPR010697">
    <property type="entry name" value="YspA"/>
</dbReference>
<evidence type="ECO:0000256" key="1">
    <source>
        <dbReference type="HAMAP-Rule" id="MF_01575"/>
    </source>
</evidence>
<proteinExistence type="inferred from homology"/>
<dbReference type="PANTHER" id="PTHR38440:SF1">
    <property type="entry name" value="UPF0398 PROTEIN SPR0331"/>
    <property type="match status" value="1"/>
</dbReference>
<dbReference type="EMBL" id="AZEI01000076">
    <property type="protein sequence ID" value="KRL15884.1"/>
    <property type="molecule type" value="Genomic_DNA"/>
</dbReference>
<organism evidence="2 3">
    <name type="scientific">Lentilactobacillus rapi DSM 19907 = JCM 15042</name>
    <dbReference type="NCBI Taxonomy" id="1423795"/>
    <lineage>
        <taxon>Bacteria</taxon>
        <taxon>Bacillati</taxon>
        <taxon>Bacillota</taxon>
        <taxon>Bacilli</taxon>
        <taxon>Lactobacillales</taxon>
        <taxon>Lactobacillaceae</taxon>
        <taxon>Lentilactobacillus</taxon>
    </lineage>
</organism>
<dbReference type="PIRSF" id="PIRSF021290">
    <property type="entry name" value="DUF1273"/>
    <property type="match status" value="1"/>
</dbReference>
<dbReference type="Pfam" id="PF06908">
    <property type="entry name" value="YpsA"/>
    <property type="match status" value="1"/>
</dbReference>
<dbReference type="PANTHER" id="PTHR38440">
    <property type="entry name" value="UPF0398 PROTEIN YPSA"/>
    <property type="match status" value="1"/>
</dbReference>
<dbReference type="Proteomes" id="UP000051977">
    <property type="component" value="Unassembled WGS sequence"/>
</dbReference>
<comment type="similarity">
    <text evidence="1">Belongs to the UPF0398 family.</text>
</comment>
<dbReference type="SUPFAM" id="SSF102405">
    <property type="entry name" value="MCP/YpsA-like"/>
    <property type="match status" value="1"/>
</dbReference>